<dbReference type="InterPro" id="IPR056911">
    <property type="entry name" value="Phage_Znf_bind_put"/>
</dbReference>
<sequence>SPAVGQAEVGRGGPRSEEKKTINHQGGHIVTEQPDREAYATTGVLEARCPHCGAAPGAWCRGDDGRGVRRIPCVGRLAAAVRALRGGGTDPNEGDSGERDLRDGYPEYRRPPTDVVRKTPPKGDLPPIQAGPGRYVSDEVITAPDGNLAGVTHTEAAAYIARPIMPKTVKGEGK</sequence>
<protein>
    <recommendedName>
        <fullName evidence="2">DNA-binding phage zinc finger domain-containing protein</fullName>
    </recommendedName>
</protein>
<feature type="region of interest" description="Disordered" evidence="1">
    <location>
        <begin position="1"/>
        <end position="27"/>
    </location>
</feature>
<dbReference type="RefSeq" id="WP_211283009.1">
    <property type="nucleotide sequence ID" value="NZ_MVHW01000066.1"/>
</dbReference>
<name>A0A1X0F532_MYCNT</name>
<feature type="non-terminal residue" evidence="3">
    <location>
        <position position="1"/>
    </location>
</feature>
<evidence type="ECO:0000313" key="3">
    <source>
        <dbReference type="EMBL" id="ORA96922.1"/>
    </source>
</evidence>
<evidence type="ECO:0000256" key="1">
    <source>
        <dbReference type="SAM" id="MobiDB-lite"/>
    </source>
</evidence>
<dbReference type="EMBL" id="MVHW01000066">
    <property type="protein sequence ID" value="ORA96922.1"/>
    <property type="molecule type" value="Genomic_DNA"/>
</dbReference>
<dbReference type="Proteomes" id="UP000192760">
    <property type="component" value="Unassembled WGS sequence"/>
</dbReference>
<proteinExistence type="predicted"/>
<accession>A0A1X0F532</accession>
<feature type="compositionally biased region" description="Basic and acidic residues" evidence="1">
    <location>
        <begin position="96"/>
        <end position="117"/>
    </location>
</feature>
<feature type="region of interest" description="Disordered" evidence="1">
    <location>
        <begin position="84"/>
        <end position="134"/>
    </location>
</feature>
<dbReference type="Pfam" id="PF24623">
    <property type="entry name" value="Phage_zn_bind_8"/>
    <property type="match status" value="1"/>
</dbReference>
<reference evidence="3 4" key="1">
    <citation type="submission" date="2017-02" db="EMBL/GenBank/DDBJ databases">
        <title>The new phylogeny of genus Mycobacterium.</title>
        <authorList>
            <person name="Tortoli E."/>
            <person name="Trovato A."/>
            <person name="Cirillo D.M."/>
        </authorList>
    </citation>
    <scope>NUCLEOTIDE SEQUENCE [LARGE SCALE GENOMIC DNA]</scope>
    <source>
        <strain evidence="3 4">DSM 45255</strain>
    </source>
</reference>
<evidence type="ECO:0000259" key="2">
    <source>
        <dbReference type="Pfam" id="PF24623"/>
    </source>
</evidence>
<dbReference type="STRING" id="560555.BST30_28000"/>
<dbReference type="AlphaFoldDB" id="A0A1X0F532"/>
<gene>
    <name evidence="3" type="ORF">BST30_28000</name>
</gene>
<feature type="domain" description="DNA-binding phage zinc finger" evidence="2">
    <location>
        <begin position="44"/>
        <end position="84"/>
    </location>
</feature>
<organism evidence="3 4">
    <name type="scientific">Mycobacterium mantenii</name>
    <dbReference type="NCBI Taxonomy" id="560555"/>
    <lineage>
        <taxon>Bacteria</taxon>
        <taxon>Bacillati</taxon>
        <taxon>Actinomycetota</taxon>
        <taxon>Actinomycetes</taxon>
        <taxon>Mycobacteriales</taxon>
        <taxon>Mycobacteriaceae</taxon>
        <taxon>Mycobacterium</taxon>
        <taxon>Mycobacterium avium complex (MAC)</taxon>
    </lineage>
</organism>
<comment type="caution">
    <text evidence="3">The sequence shown here is derived from an EMBL/GenBank/DDBJ whole genome shotgun (WGS) entry which is preliminary data.</text>
</comment>
<evidence type="ECO:0000313" key="4">
    <source>
        <dbReference type="Proteomes" id="UP000192760"/>
    </source>
</evidence>